<keyword evidence="1 2" id="KW-0690">Ribosome biogenesis</keyword>
<dbReference type="PROSITE" id="PS50833">
    <property type="entry name" value="BRIX"/>
    <property type="match status" value="1"/>
</dbReference>
<evidence type="ECO:0000313" key="6">
    <source>
        <dbReference type="Proteomes" id="UP000268446"/>
    </source>
</evidence>
<reference evidence="6 7" key="1">
    <citation type="submission" date="2018-06" db="EMBL/GenBank/DDBJ databases">
        <title>Extensive metabolic versatility and redundancy in microbially diverse, dynamic hydrothermal sediments.</title>
        <authorList>
            <person name="Dombrowski N."/>
            <person name="Teske A."/>
            <person name="Baker B.J."/>
        </authorList>
    </citation>
    <scope>NUCLEOTIDE SEQUENCE [LARGE SCALE GENOMIC DNA]</scope>
    <source>
        <strain evidence="5">B20_G2</strain>
        <strain evidence="4">B29_G17</strain>
    </source>
</reference>
<dbReference type="EMBL" id="QMRA01000015">
    <property type="protein sequence ID" value="RLE54808.1"/>
    <property type="molecule type" value="Genomic_DNA"/>
</dbReference>
<dbReference type="HAMAP" id="MF_00699">
    <property type="entry name" value="BriX"/>
    <property type="match status" value="1"/>
</dbReference>
<evidence type="ECO:0000256" key="2">
    <source>
        <dbReference type="HAMAP-Rule" id="MF_00699"/>
    </source>
</evidence>
<evidence type="ECO:0000256" key="1">
    <source>
        <dbReference type="ARBA" id="ARBA00022517"/>
    </source>
</evidence>
<sequence>MSYEYLITTSRRPTRRTRSFCKDLQRALPRAIKVNRGKMSLSDVALRALELGADRVVLVSVFKGNPGRIRFFSVSRESFVELPPTINIAGVKLVREFQRAKSMIPSHLYIFPQVGCSSEIMSFAEALASALKSQIISSDKLNTIPSSSAILRLIPRKNVFCSLLFTDKYGVPVGPLISVKSAWLSIRKLFSPWGEEVVGG</sequence>
<dbReference type="EMBL" id="QMQZ01000052">
    <property type="protein sequence ID" value="RLE51502.1"/>
    <property type="molecule type" value="Genomic_DNA"/>
</dbReference>
<feature type="domain" description="Brix" evidence="3">
    <location>
        <begin position="3"/>
        <end position="190"/>
    </location>
</feature>
<protein>
    <recommendedName>
        <fullName evidence="2">Probable Brix domain-containing ribosomal biogenesis protein</fullName>
    </recommendedName>
</protein>
<dbReference type="GO" id="GO:0019843">
    <property type="term" value="F:rRNA binding"/>
    <property type="evidence" value="ECO:0007669"/>
    <property type="project" value="InterPro"/>
</dbReference>
<evidence type="ECO:0000313" key="7">
    <source>
        <dbReference type="Proteomes" id="UP000269499"/>
    </source>
</evidence>
<dbReference type="SMART" id="SM00879">
    <property type="entry name" value="Brix"/>
    <property type="match status" value="1"/>
</dbReference>
<proteinExistence type="inferred from homology"/>
<dbReference type="Proteomes" id="UP000269499">
    <property type="component" value="Unassembled WGS sequence"/>
</dbReference>
<dbReference type="InterPro" id="IPR023548">
    <property type="entry name" value="Brix_dom_Rbsml_bgen_prot"/>
</dbReference>
<dbReference type="Proteomes" id="UP000268446">
    <property type="component" value="Unassembled WGS sequence"/>
</dbReference>
<evidence type="ECO:0000259" key="3">
    <source>
        <dbReference type="PROSITE" id="PS50833"/>
    </source>
</evidence>
<dbReference type="AlphaFoldDB" id="A0A497F712"/>
<dbReference type="SUPFAM" id="SSF52954">
    <property type="entry name" value="Class II aaRS ABD-related"/>
    <property type="match status" value="1"/>
</dbReference>
<dbReference type="GO" id="GO:0006364">
    <property type="term" value="P:rRNA processing"/>
    <property type="evidence" value="ECO:0007669"/>
    <property type="project" value="InterPro"/>
</dbReference>
<organism evidence="5 7">
    <name type="scientific">Thermoproteota archaeon</name>
    <dbReference type="NCBI Taxonomy" id="2056631"/>
    <lineage>
        <taxon>Archaea</taxon>
        <taxon>Thermoproteota</taxon>
    </lineage>
</organism>
<evidence type="ECO:0000313" key="4">
    <source>
        <dbReference type="EMBL" id="RLE51502.1"/>
    </source>
</evidence>
<dbReference type="Gene3D" id="3.40.50.10480">
    <property type="entry name" value="Probable brix-domain ribosomal biogenesis protein"/>
    <property type="match status" value="1"/>
</dbReference>
<comment type="function">
    <text evidence="2">Probably involved in the biogenesis of the ribosome.</text>
</comment>
<comment type="caution">
    <text evidence="5">The sequence shown here is derived from an EMBL/GenBank/DDBJ whole genome shotgun (WGS) entry which is preliminary data.</text>
</comment>
<gene>
    <name evidence="4" type="ORF">DRJ20_02065</name>
    <name evidence="5" type="ORF">DRJ26_01420</name>
</gene>
<name>A0A497F712_9CREN</name>
<dbReference type="InterPro" id="IPR007109">
    <property type="entry name" value="Brix"/>
</dbReference>
<evidence type="ECO:0000313" key="5">
    <source>
        <dbReference type="EMBL" id="RLE54808.1"/>
    </source>
</evidence>
<accession>A0A497F712</accession>